<feature type="region of interest" description="Disordered" evidence="9">
    <location>
        <begin position="1"/>
        <end position="55"/>
    </location>
</feature>
<dbReference type="Gene3D" id="1.20.920.10">
    <property type="entry name" value="Bromodomain-like"/>
    <property type="match status" value="1"/>
</dbReference>
<organism evidence="11 12">
    <name type="scientific">Suillus fuscotomentosus</name>
    <dbReference type="NCBI Taxonomy" id="1912939"/>
    <lineage>
        <taxon>Eukaryota</taxon>
        <taxon>Fungi</taxon>
        <taxon>Dikarya</taxon>
        <taxon>Basidiomycota</taxon>
        <taxon>Agaricomycotina</taxon>
        <taxon>Agaricomycetes</taxon>
        <taxon>Agaricomycetidae</taxon>
        <taxon>Boletales</taxon>
        <taxon>Suillineae</taxon>
        <taxon>Suillaceae</taxon>
        <taxon>Suillus</taxon>
    </lineage>
</organism>
<dbReference type="PROSITE" id="PS50014">
    <property type="entry name" value="BROMODOMAIN_2"/>
    <property type="match status" value="1"/>
</dbReference>
<keyword evidence="3" id="KW-0156">Chromatin regulator</keyword>
<evidence type="ECO:0000256" key="3">
    <source>
        <dbReference type="ARBA" id="ARBA00022853"/>
    </source>
</evidence>
<evidence type="ECO:0000313" key="12">
    <source>
        <dbReference type="Proteomes" id="UP001195769"/>
    </source>
</evidence>
<keyword evidence="5 8" id="KW-0103">Bromodomain</keyword>
<keyword evidence="7" id="KW-0539">Nucleus</keyword>
<evidence type="ECO:0000259" key="10">
    <source>
        <dbReference type="PROSITE" id="PS50014"/>
    </source>
</evidence>
<dbReference type="Proteomes" id="UP001195769">
    <property type="component" value="Unassembled WGS sequence"/>
</dbReference>
<evidence type="ECO:0000313" key="11">
    <source>
        <dbReference type="EMBL" id="KAG1895116.1"/>
    </source>
</evidence>
<evidence type="ECO:0000256" key="9">
    <source>
        <dbReference type="SAM" id="MobiDB-lite"/>
    </source>
</evidence>
<protein>
    <submittedName>
        <fullName evidence="11">Bromodomain-containing protein</fullName>
    </submittedName>
</protein>
<dbReference type="SUPFAM" id="SSF47370">
    <property type="entry name" value="Bromodomain"/>
    <property type="match status" value="1"/>
</dbReference>
<evidence type="ECO:0000256" key="2">
    <source>
        <dbReference type="ARBA" id="ARBA00022737"/>
    </source>
</evidence>
<feature type="compositionally biased region" description="Low complexity" evidence="9">
    <location>
        <begin position="27"/>
        <end position="41"/>
    </location>
</feature>
<dbReference type="InterPro" id="IPR036427">
    <property type="entry name" value="Bromodomain-like_sf"/>
</dbReference>
<dbReference type="GO" id="GO:0016586">
    <property type="term" value="C:RSC-type complex"/>
    <property type="evidence" value="ECO:0007669"/>
    <property type="project" value="InterPro"/>
</dbReference>
<dbReference type="InterPro" id="IPR037382">
    <property type="entry name" value="Rsc/polybromo"/>
</dbReference>
<dbReference type="InterPro" id="IPR001487">
    <property type="entry name" value="Bromodomain"/>
</dbReference>
<comment type="subcellular location">
    <subcellularLocation>
        <location evidence="1">Nucleus</location>
    </subcellularLocation>
</comment>
<dbReference type="GO" id="GO:0006338">
    <property type="term" value="P:chromatin remodeling"/>
    <property type="evidence" value="ECO:0007669"/>
    <property type="project" value="InterPro"/>
</dbReference>
<evidence type="ECO:0000256" key="4">
    <source>
        <dbReference type="ARBA" id="ARBA00023015"/>
    </source>
</evidence>
<feature type="region of interest" description="Disordered" evidence="9">
    <location>
        <begin position="185"/>
        <end position="217"/>
    </location>
</feature>
<dbReference type="EMBL" id="JABBWK010000070">
    <property type="protein sequence ID" value="KAG1895116.1"/>
    <property type="molecule type" value="Genomic_DNA"/>
</dbReference>
<dbReference type="GO" id="GO:0006368">
    <property type="term" value="P:transcription elongation by RNA polymerase II"/>
    <property type="evidence" value="ECO:0007669"/>
    <property type="project" value="TreeGrafter"/>
</dbReference>
<sequence>MMKRDIGQLSNYDDADGSRRKRQKQVGASSGQAATGTATNGDIQMDTGEGSSSGVAGLKEQGTKLWQMFKDVVNKECYIWSPAFMRLTSKRHYPDYYVYIQQPICLADIKQKIDDGLYNSLDDIRQDCDFCFSNAKKYNQKNSQIWLDTKKFMPELLYICSRRSGNHLSLLVKFVNKEYTKMTRKKVKKNSDGDDEDKPADGGDGEKKNKQPNLTRLLRARLQKVVDKADEET</sequence>
<dbReference type="SMART" id="SM00297">
    <property type="entry name" value="BROMO"/>
    <property type="match status" value="1"/>
</dbReference>
<feature type="domain" description="Bromo" evidence="10">
    <location>
        <begin position="84"/>
        <end position="146"/>
    </location>
</feature>
<proteinExistence type="predicted"/>
<keyword evidence="4" id="KW-0805">Transcription regulation</keyword>
<name>A0AAD4DVW5_9AGAM</name>
<dbReference type="PANTHER" id="PTHR16062:SF19">
    <property type="entry name" value="PROTEIN POLYBROMO-1"/>
    <property type="match status" value="1"/>
</dbReference>
<reference evidence="11" key="1">
    <citation type="journal article" date="2020" name="New Phytol.">
        <title>Comparative genomics reveals dynamic genome evolution in host specialist ectomycorrhizal fungi.</title>
        <authorList>
            <person name="Lofgren L.A."/>
            <person name="Nguyen N.H."/>
            <person name="Vilgalys R."/>
            <person name="Ruytinx J."/>
            <person name="Liao H.L."/>
            <person name="Branco S."/>
            <person name="Kuo A."/>
            <person name="LaButti K."/>
            <person name="Lipzen A."/>
            <person name="Andreopoulos W."/>
            <person name="Pangilinan J."/>
            <person name="Riley R."/>
            <person name="Hundley H."/>
            <person name="Na H."/>
            <person name="Barry K."/>
            <person name="Grigoriev I.V."/>
            <person name="Stajich J.E."/>
            <person name="Kennedy P.G."/>
        </authorList>
    </citation>
    <scope>NUCLEOTIDE SEQUENCE</scope>
    <source>
        <strain evidence="11">FC203</strain>
    </source>
</reference>
<keyword evidence="12" id="KW-1185">Reference proteome</keyword>
<feature type="compositionally biased region" description="Basic and acidic residues" evidence="9">
    <location>
        <begin position="199"/>
        <end position="209"/>
    </location>
</feature>
<accession>A0AAD4DVW5</accession>
<keyword evidence="6" id="KW-0804">Transcription</keyword>
<dbReference type="RefSeq" id="XP_041220692.1">
    <property type="nucleotide sequence ID" value="XM_041375744.1"/>
</dbReference>
<evidence type="ECO:0000256" key="6">
    <source>
        <dbReference type="ARBA" id="ARBA00023163"/>
    </source>
</evidence>
<keyword evidence="2" id="KW-0677">Repeat</keyword>
<dbReference type="PRINTS" id="PR00503">
    <property type="entry name" value="BROMODOMAIN"/>
</dbReference>
<dbReference type="AlphaFoldDB" id="A0AAD4DVW5"/>
<gene>
    <name evidence="11" type="ORF">F5891DRAFT_960558</name>
</gene>
<dbReference type="GeneID" id="64670042"/>
<dbReference type="Pfam" id="PF00439">
    <property type="entry name" value="Bromodomain"/>
    <property type="match status" value="1"/>
</dbReference>
<evidence type="ECO:0000256" key="1">
    <source>
        <dbReference type="ARBA" id="ARBA00004123"/>
    </source>
</evidence>
<dbReference type="GO" id="GO:0003682">
    <property type="term" value="F:chromatin binding"/>
    <property type="evidence" value="ECO:0007669"/>
    <property type="project" value="TreeGrafter"/>
</dbReference>
<evidence type="ECO:0000256" key="5">
    <source>
        <dbReference type="ARBA" id="ARBA00023117"/>
    </source>
</evidence>
<evidence type="ECO:0000256" key="7">
    <source>
        <dbReference type="ARBA" id="ARBA00023242"/>
    </source>
</evidence>
<dbReference type="PANTHER" id="PTHR16062">
    <property type="entry name" value="SWI/SNF-RELATED"/>
    <property type="match status" value="1"/>
</dbReference>
<evidence type="ECO:0000256" key="8">
    <source>
        <dbReference type="PROSITE-ProRule" id="PRU00035"/>
    </source>
</evidence>
<comment type="caution">
    <text evidence="11">The sequence shown here is derived from an EMBL/GenBank/DDBJ whole genome shotgun (WGS) entry which is preliminary data.</text>
</comment>